<dbReference type="PANTHER" id="PTHR30231:SF41">
    <property type="entry name" value="DNA POLYMERASE III SUBUNIT EPSILON"/>
    <property type="match status" value="1"/>
</dbReference>
<dbReference type="AlphaFoldDB" id="T0L312"/>
<proteinExistence type="predicted"/>
<dbReference type="eggNOG" id="COG0847">
    <property type="taxonomic scope" value="Bacteria"/>
</dbReference>
<dbReference type="Proteomes" id="UP000015520">
    <property type="component" value="Unassembled WGS sequence"/>
</dbReference>
<dbReference type="GO" id="GO:0005829">
    <property type="term" value="C:cytosol"/>
    <property type="evidence" value="ECO:0007669"/>
    <property type="project" value="TreeGrafter"/>
</dbReference>
<dbReference type="EMBL" id="AUPZ01000004">
    <property type="protein sequence ID" value="EQB40173.1"/>
    <property type="molecule type" value="Genomic_DNA"/>
</dbReference>
<evidence type="ECO:0000313" key="2">
    <source>
        <dbReference type="EMBL" id="EQB40173.1"/>
    </source>
</evidence>
<dbReference type="STRING" id="1172190.M947_03885"/>
<evidence type="ECO:0000313" key="3">
    <source>
        <dbReference type="Proteomes" id="UP000015520"/>
    </source>
</evidence>
<feature type="domain" description="Exonuclease" evidence="1">
    <location>
        <begin position="1"/>
        <end position="168"/>
    </location>
</feature>
<dbReference type="GO" id="GO:0008408">
    <property type="term" value="F:3'-5' exonuclease activity"/>
    <property type="evidence" value="ECO:0007669"/>
    <property type="project" value="TreeGrafter"/>
</dbReference>
<dbReference type="Gene3D" id="3.30.420.10">
    <property type="entry name" value="Ribonuclease H-like superfamily/Ribonuclease H"/>
    <property type="match status" value="1"/>
</dbReference>
<protein>
    <recommendedName>
        <fullName evidence="1">Exonuclease domain-containing protein</fullName>
    </recommendedName>
</protein>
<dbReference type="CDD" id="cd06127">
    <property type="entry name" value="DEDDh"/>
    <property type="match status" value="1"/>
</dbReference>
<dbReference type="InterPro" id="IPR012337">
    <property type="entry name" value="RNaseH-like_sf"/>
</dbReference>
<reference evidence="2 3" key="1">
    <citation type="submission" date="2013-07" db="EMBL/GenBank/DDBJ databases">
        <title>Sulfurimonas hongkongensis AST-10 Genome Sequencing.</title>
        <authorList>
            <person name="Cai L."/>
            <person name="Zhang T."/>
        </authorList>
    </citation>
    <scope>NUCLEOTIDE SEQUENCE [LARGE SCALE GENOMIC DNA]</scope>
    <source>
        <strain evidence="2 3">AST-10</strain>
    </source>
</reference>
<comment type="caution">
    <text evidence="2">The sequence shown here is derived from an EMBL/GenBank/DDBJ whole genome shotgun (WGS) entry which is preliminary data.</text>
</comment>
<dbReference type="GO" id="GO:0045004">
    <property type="term" value="P:DNA replication proofreading"/>
    <property type="evidence" value="ECO:0007669"/>
    <property type="project" value="TreeGrafter"/>
</dbReference>
<evidence type="ECO:0000259" key="1">
    <source>
        <dbReference type="SMART" id="SM00479"/>
    </source>
</evidence>
<sequence>MLIFLDTETTGLEVADKICSIAVVYEENREVKSIYELVNEGKKIPPLASSINHITNEMIKNRPKLQDTQAYRFLQNHNDINTTIVGHNINFDLKMLRVAGFEFYGKVIDTLRATRHLIKECEFFSLQFLRYELKLYKEEKEPLVAHHALSDALIAKNLYKLLLELANESELVRLTSEKVLLEKFEFGKYNGRYIEEISICDRGYLEWMLANIVDLDEDLRYSISYYLGG</sequence>
<organism evidence="2 3">
    <name type="scientific">Sulfurimonas hongkongensis</name>
    <dbReference type="NCBI Taxonomy" id="1172190"/>
    <lineage>
        <taxon>Bacteria</taxon>
        <taxon>Pseudomonadati</taxon>
        <taxon>Campylobacterota</taxon>
        <taxon>Epsilonproteobacteria</taxon>
        <taxon>Campylobacterales</taxon>
        <taxon>Sulfurimonadaceae</taxon>
        <taxon>Sulfurimonas</taxon>
    </lineage>
</organism>
<dbReference type="GO" id="GO:0003676">
    <property type="term" value="F:nucleic acid binding"/>
    <property type="evidence" value="ECO:0007669"/>
    <property type="project" value="InterPro"/>
</dbReference>
<name>T0L312_9BACT</name>
<dbReference type="Pfam" id="PF00929">
    <property type="entry name" value="RNase_T"/>
    <property type="match status" value="1"/>
</dbReference>
<dbReference type="OrthoDB" id="9804290at2"/>
<dbReference type="InterPro" id="IPR046768">
    <property type="entry name" value="ExoX-like_C"/>
</dbReference>
<dbReference type="PATRIC" id="fig|1172190.3.peg.754"/>
<dbReference type="Pfam" id="PF20600">
    <property type="entry name" value="ExoX-like_C"/>
    <property type="match status" value="1"/>
</dbReference>
<dbReference type="InterPro" id="IPR013520">
    <property type="entry name" value="Ribonucl_H"/>
</dbReference>
<dbReference type="InterPro" id="IPR036397">
    <property type="entry name" value="RNaseH_sf"/>
</dbReference>
<gene>
    <name evidence="2" type="ORF">M947_03885</name>
</gene>
<dbReference type="PANTHER" id="PTHR30231">
    <property type="entry name" value="DNA POLYMERASE III SUBUNIT EPSILON"/>
    <property type="match status" value="1"/>
</dbReference>
<dbReference type="SUPFAM" id="SSF53098">
    <property type="entry name" value="Ribonuclease H-like"/>
    <property type="match status" value="1"/>
</dbReference>
<dbReference type="RefSeq" id="WP_021287049.1">
    <property type="nucleotide sequence ID" value="NZ_AUPZ01000004.1"/>
</dbReference>
<dbReference type="SMART" id="SM00479">
    <property type="entry name" value="EXOIII"/>
    <property type="match status" value="1"/>
</dbReference>
<accession>T0L312</accession>
<keyword evidence="3" id="KW-1185">Reference proteome</keyword>